<dbReference type="SMART" id="SM00915">
    <property type="entry name" value="Jacalin"/>
    <property type="match status" value="1"/>
</dbReference>
<sequence>MFRRPGGFVATKSVTVASSSTGMAAIDGLDLQDVHSMVKIGPWGGTGGTPRDIYQDSKHLESITVRSTDNYGGRINGFSFVYVNYKGQSIDVGTWGSATKGYEDTIQMAPKELVIKVCGYVDKTGVRWLQFKTSTGRKCTYGWCTSSGTGKHFNVPLQQGGGGVLGFFGRADDSLVAIGVYVSGRNAFH</sequence>
<evidence type="ECO:0000256" key="1">
    <source>
        <dbReference type="ARBA" id="ARBA00022734"/>
    </source>
</evidence>
<feature type="non-terminal residue" evidence="3">
    <location>
        <position position="1"/>
    </location>
</feature>
<evidence type="ECO:0000313" key="3">
    <source>
        <dbReference type="EMBL" id="TVU17221.1"/>
    </source>
</evidence>
<proteinExistence type="predicted"/>
<protein>
    <recommendedName>
        <fullName evidence="2">Jacalin-type lectin domain-containing protein</fullName>
    </recommendedName>
</protein>
<dbReference type="Gene3D" id="2.100.10.30">
    <property type="entry name" value="Jacalin-like lectin domain"/>
    <property type="match status" value="1"/>
</dbReference>
<reference evidence="3 4" key="1">
    <citation type="journal article" date="2019" name="Sci. Rep.">
        <title>A high-quality genome of Eragrostis curvula grass provides insights into Poaceae evolution and supports new strategies to enhance forage quality.</title>
        <authorList>
            <person name="Carballo J."/>
            <person name="Santos B.A.C.M."/>
            <person name="Zappacosta D."/>
            <person name="Garbus I."/>
            <person name="Selva J.P."/>
            <person name="Gallo C.A."/>
            <person name="Diaz A."/>
            <person name="Albertini E."/>
            <person name="Caccamo M."/>
            <person name="Echenique V."/>
        </authorList>
    </citation>
    <scope>NUCLEOTIDE SEQUENCE [LARGE SCALE GENOMIC DNA]</scope>
    <source>
        <strain evidence="4">cv. Victoria</strain>
        <tissue evidence="3">Leaf</tissue>
    </source>
</reference>
<name>A0A5J9U2F2_9POAL</name>
<dbReference type="InterPro" id="IPR036404">
    <property type="entry name" value="Jacalin-like_lectin_dom_sf"/>
</dbReference>
<dbReference type="Pfam" id="PF01419">
    <property type="entry name" value="Jacalin"/>
    <property type="match status" value="1"/>
</dbReference>
<dbReference type="PROSITE" id="PS51752">
    <property type="entry name" value="JACALIN_LECTIN"/>
    <property type="match status" value="1"/>
</dbReference>
<dbReference type="Proteomes" id="UP000324897">
    <property type="component" value="Chromosome 7"/>
</dbReference>
<dbReference type="PANTHER" id="PTHR46506">
    <property type="entry name" value="OS05G0143600 PROTEIN"/>
    <property type="match status" value="1"/>
</dbReference>
<dbReference type="AlphaFoldDB" id="A0A5J9U2F2"/>
<gene>
    <name evidence="3" type="ORF">EJB05_33240</name>
</gene>
<evidence type="ECO:0000313" key="4">
    <source>
        <dbReference type="Proteomes" id="UP000324897"/>
    </source>
</evidence>
<dbReference type="GO" id="GO:0030246">
    <property type="term" value="F:carbohydrate binding"/>
    <property type="evidence" value="ECO:0007669"/>
    <property type="project" value="UniProtKB-KW"/>
</dbReference>
<organism evidence="3 4">
    <name type="scientific">Eragrostis curvula</name>
    <name type="common">weeping love grass</name>
    <dbReference type="NCBI Taxonomy" id="38414"/>
    <lineage>
        <taxon>Eukaryota</taxon>
        <taxon>Viridiplantae</taxon>
        <taxon>Streptophyta</taxon>
        <taxon>Embryophyta</taxon>
        <taxon>Tracheophyta</taxon>
        <taxon>Spermatophyta</taxon>
        <taxon>Magnoliopsida</taxon>
        <taxon>Liliopsida</taxon>
        <taxon>Poales</taxon>
        <taxon>Poaceae</taxon>
        <taxon>PACMAD clade</taxon>
        <taxon>Chloridoideae</taxon>
        <taxon>Eragrostideae</taxon>
        <taxon>Eragrostidinae</taxon>
        <taxon>Eragrostis</taxon>
    </lineage>
</organism>
<keyword evidence="1" id="KW-0430">Lectin</keyword>
<dbReference type="InterPro" id="IPR001229">
    <property type="entry name" value="Jacalin-like_lectin_dom"/>
</dbReference>
<dbReference type="Gramene" id="TVU17221">
    <property type="protein sequence ID" value="TVU17221"/>
    <property type="gene ID" value="EJB05_33240"/>
</dbReference>
<dbReference type="EMBL" id="RWGY01000029">
    <property type="protein sequence ID" value="TVU17221.1"/>
    <property type="molecule type" value="Genomic_DNA"/>
</dbReference>
<keyword evidence="4" id="KW-1185">Reference proteome</keyword>
<feature type="domain" description="Jacalin-type lectin" evidence="2">
    <location>
        <begin position="37"/>
        <end position="184"/>
    </location>
</feature>
<dbReference type="SUPFAM" id="SSF51101">
    <property type="entry name" value="Mannose-binding lectins"/>
    <property type="match status" value="1"/>
</dbReference>
<comment type="caution">
    <text evidence="3">The sequence shown here is derived from an EMBL/GenBank/DDBJ whole genome shotgun (WGS) entry which is preliminary data.</text>
</comment>
<accession>A0A5J9U2F2</accession>
<evidence type="ECO:0000259" key="2">
    <source>
        <dbReference type="PROSITE" id="PS51752"/>
    </source>
</evidence>